<sequence length="72" mass="8548">MYQRPDMIAFRANNLPNYPCKIQESRLTRWAFHMPMKIKSDEMLSMSEMDKIVLNFKDKKLPAHHIPGLEDV</sequence>
<proteinExistence type="predicted"/>
<name>A0A218WJ01_PUNGR</name>
<reference evidence="2" key="1">
    <citation type="journal article" date="2017" name="Plant J.">
        <title>The pomegranate (Punica granatum L.) genome and the genomics of punicalagin biosynthesis.</title>
        <authorList>
            <person name="Qin G."/>
            <person name="Xu C."/>
            <person name="Ming R."/>
            <person name="Tang H."/>
            <person name="Guyot R."/>
            <person name="Kramer E.M."/>
            <person name="Hu Y."/>
            <person name="Yi X."/>
            <person name="Qi Y."/>
            <person name="Xu X."/>
            <person name="Gao Z."/>
            <person name="Pan H."/>
            <person name="Jian J."/>
            <person name="Tian Y."/>
            <person name="Yue Z."/>
            <person name="Xu Y."/>
        </authorList>
    </citation>
    <scope>NUCLEOTIDE SEQUENCE [LARGE SCALE GENOMIC DNA]</scope>
    <source>
        <strain evidence="2">cv. Dabenzi</strain>
    </source>
</reference>
<organism evidence="1 2">
    <name type="scientific">Punica granatum</name>
    <name type="common">Pomegranate</name>
    <dbReference type="NCBI Taxonomy" id="22663"/>
    <lineage>
        <taxon>Eukaryota</taxon>
        <taxon>Viridiplantae</taxon>
        <taxon>Streptophyta</taxon>
        <taxon>Embryophyta</taxon>
        <taxon>Tracheophyta</taxon>
        <taxon>Spermatophyta</taxon>
        <taxon>Magnoliopsida</taxon>
        <taxon>eudicotyledons</taxon>
        <taxon>Gunneridae</taxon>
        <taxon>Pentapetalae</taxon>
        <taxon>rosids</taxon>
        <taxon>malvids</taxon>
        <taxon>Myrtales</taxon>
        <taxon>Lythraceae</taxon>
        <taxon>Punica</taxon>
    </lineage>
</organism>
<evidence type="ECO:0000313" key="2">
    <source>
        <dbReference type="Proteomes" id="UP000197138"/>
    </source>
</evidence>
<protein>
    <submittedName>
        <fullName evidence="1">Uncharacterized protein</fullName>
    </submittedName>
</protein>
<dbReference type="EMBL" id="MTKT01004273">
    <property type="protein sequence ID" value="OWM72616.1"/>
    <property type="molecule type" value="Genomic_DNA"/>
</dbReference>
<dbReference type="Proteomes" id="UP000197138">
    <property type="component" value="Unassembled WGS sequence"/>
</dbReference>
<comment type="caution">
    <text evidence="1">The sequence shown here is derived from an EMBL/GenBank/DDBJ whole genome shotgun (WGS) entry which is preliminary data.</text>
</comment>
<dbReference type="AlphaFoldDB" id="A0A218WJ01"/>
<dbReference type="Gene3D" id="3.90.25.10">
    <property type="entry name" value="UDP-galactose 4-epimerase, domain 1"/>
    <property type="match status" value="1"/>
</dbReference>
<accession>A0A218WJ01</accession>
<evidence type="ECO:0000313" key="1">
    <source>
        <dbReference type="EMBL" id="OWM72616.1"/>
    </source>
</evidence>
<gene>
    <name evidence="1" type="ORF">CDL15_Pgr013084</name>
</gene>